<dbReference type="PANTHER" id="PTHR10953">
    <property type="entry name" value="UBIQUITIN-ACTIVATING ENZYME E1"/>
    <property type="match status" value="1"/>
</dbReference>
<evidence type="ECO:0000256" key="2">
    <source>
        <dbReference type="SAM" id="Phobius"/>
    </source>
</evidence>
<dbReference type="Gene3D" id="3.40.250.10">
    <property type="entry name" value="Rhodanese-like domain"/>
    <property type="match status" value="1"/>
</dbReference>
<dbReference type="InterPro" id="IPR045886">
    <property type="entry name" value="ThiF/MoeB/HesA"/>
</dbReference>
<dbReference type="FunFam" id="3.40.50.720:FF:000080">
    <property type="entry name" value="Thiazole biosynthesis adenylyltransferase ThiF"/>
    <property type="match status" value="1"/>
</dbReference>
<dbReference type="InterPro" id="IPR000594">
    <property type="entry name" value="ThiF_NAD_FAD-bd"/>
</dbReference>
<dbReference type="RefSeq" id="YP_009392766.1">
    <property type="nucleotide sequence ID" value="NC_035264.1"/>
</dbReference>
<dbReference type="GO" id="GO:0005829">
    <property type="term" value="C:cytosol"/>
    <property type="evidence" value="ECO:0007669"/>
    <property type="project" value="TreeGrafter"/>
</dbReference>
<dbReference type="EMBL" id="MF101417">
    <property type="protein sequence ID" value="ARW61328.1"/>
    <property type="molecule type" value="Genomic_DNA"/>
</dbReference>
<dbReference type="GO" id="GO:0008641">
    <property type="term" value="F:ubiquitin-like modifier activating enzyme activity"/>
    <property type="evidence" value="ECO:0007669"/>
    <property type="project" value="InterPro"/>
</dbReference>
<geneLocation type="chloroplast" evidence="4"/>
<organism evidence="4">
    <name type="scientific">Bostrychia tenella</name>
    <dbReference type="NCBI Taxonomy" id="324755"/>
    <lineage>
        <taxon>Eukaryota</taxon>
        <taxon>Rhodophyta</taxon>
        <taxon>Florideophyceae</taxon>
        <taxon>Rhodymeniophycidae</taxon>
        <taxon>Ceramiales</taxon>
        <taxon>Rhodomelaceae</taxon>
        <taxon>Bostrychia</taxon>
    </lineage>
</organism>
<dbReference type="InterPro" id="IPR001763">
    <property type="entry name" value="Rhodanese-like_dom"/>
</dbReference>
<protein>
    <submittedName>
        <fullName evidence="4">Molybdopterin biosynthesis protein</fullName>
    </submittedName>
</protein>
<dbReference type="PROSITE" id="PS50206">
    <property type="entry name" value="RHODANESE_3"/>
    <property type="match status" value="1"/>
</dbReference>
<reference evidence="4" key="1">
    <citation type="journal article" date="2017" name="J. Phycol.">
        <title>Analysis of chloroplast genomes and a supermatrix inform reclassification of the Rhodomelaceae (Rhodophyta).</title>
        <authorList>
            <person name="Diaz-Tapia P."/>
            <person name="Maggs C.A."/>
            <person name="West J.A."/>
            <person name="Verbruggen H."/>
        </authorList>
    </citation>
    <scope>NUCLEOTIDE SEQUENCE</scope>
    <source>
        <strain evidence="4">JW3079</strain>
    </source>
</reference>
<evidence type="ECO:0000259" key="3">
    <source>
        <dbReference type="PROSITE" id="PS50206"/>
    </source>
</evidence>
<evidence type="ECO:0000313" key="4">
    <source>
        <dbReference type="EMBL" id="ARW61328.1"/>
    </source>
</evidence>
<dbReference type="AlphaFoldDB" id="A0A1Z1M5I0"/>
<dbReference type="InterPro" id="IPR035985">
    <property type="entry name" value="Ubiquitin-activating_enz"/>
</dbReference>
<comment type="similarity">
    <text evidence="1">Belongs to the HesA/MoeB/ThiF family.</text>
</comment>
<keyword evidence="2" id="KW-0812">Transmembrane</keyword>
<dbReference type="CDD" id="cd00757">
    <property type="entry name" value="ThiF_MoeB_HesA_family"/>
    <property type="match status" value="1"/>
</dbReference>
<sequence length="352" mass="40313">MLNPNINSIKLSSEEYIRYTKHLILENVGIQGQKRLKRAKILTIGAGGLGCPAMLYLVTSGIGYLGIIDNDTIDFSNLNRQILYSPNDIKQQKAILAKNKLKTINSKCKIITHLYYLNFFNASEIIQYYDIIIDTSDNFKTRYIIDKICHNLNKIYIYGAIHEFEGQVCTFNYKDGIRYKDIYSQKFNIKNWDCNNSGIVGVTAGHIGILQATQAIKIILGITEVLSNNLLISNLISMNTKKIKIYTKSKTKSIIQVNQLISKTTLNDLKLKTSNKFIILDIRKRAEFYKKHIKNSINIPLIHFKASQALKFIAKYGYKKIVIIYCNTINRSIIASNILSCHQIRHYILTNK</sequence>
<dbReference type="GO" id="GO:0008146">
    <property type="term" value="F:sulfotransferase activity"/>
    <property type="evidence" value="ECO:0007669"/>
    <property type="project" value="TreeGrafter"/>
</dbReference>
<keyword evidence="4" id="KW-0934">Plastid</keyword>
<name>A0A1Z1M5I0_9FLOR</name>
<dbReference type="GO" id="GO:0016779">
    <property type="term" value="F:nucleotidyltransferase activity"/>
    <property type="evidence" value="ECO:0007669"/>
    <property type="project" value="TreeGrafter"/>
</dbReference>
<dbReference type="Gene3D" id="3.40.50.720">
    <property type="entry name" value="NAD(P)-binding Rossmann-like Domain"/>
    <property type="match status" value="1"/>
</dbReference>
<keyword evidence="4" id="KW-0150">Chloroplast</keyword>
<proteinExistence type="inferred from homology"/>
<dbReference type="GO" id="GO:0004792">
    <property type="term" value="F:thiosulfate-cyanide sulfurtransferase activity"/>
    <property type="evidence" value="ECO:0007669"/>
    <property type="project" value="TreeGrafter"/>
</dbReference>
<dbReference type="InterPro" id="IPR036873">
    <property type="entry name" value="Rhodanese-like_dom_sf"/>
</dbReference>
<dbReference type="PANTHER" id="PTHR10953:SF102">
    <property type="entry name" value="ADENYLYLTRANSFERASE AND SULFURTRANSFERASE MOCS3"/>
    <property type="match status" value="1"/>
</dbReference>
<feature type="transmembrane region" description="Helical" evidence="2">
    <location>
        <begin position="41"/>
        <end position="67"/>
    </location>
</feature>
<evidence type="ECO:0000256" key="1">
    <source>
        <dbReference type="ARBA" id="ARBA00009919"/>
    </source>
</evidence>
<accession>A0A1Z1M5I0</accession>
<dbReference type="CDD" id="cd00158">
    <property type="entry name" value="RHOD"/>
    <property type="match status" value="1"/>
</dbReference>
<dbReference type="Pfam" id="PF00581">
    <property type="entry name" value="Rhodanese"/>
    <property type="match status" value="1"/>
</dbReference>
<dbReference type="GeneID" id="33354350"/>
<dbReference type="SUPFAM" id="SSF69572">
    <property type="entry name" value="Activating enzymes of the ubiquitin-like proteins"/>
    <property type="match status" value="1"/>
</dbReference>
<gene>
    <name evidence="4" type="primary">moeB</name>
</gene>
<dbReference type="Pfam" id="PF00899">
    <property type="entry name" value="ThiF"/>
    <property type="match status" value="1"/>
</dbReference>
<feature type="domain" description="Rhodanese" evidence="3">
    <location>
        <begin position="273"/>
        <end position="339"/>
    </location>
</feature>
<keyword evidence="2" id="KW-1133">Transmembrane helix</keyword>
<dbReference type="SUPFAM" id="SSF52821">
    <property type="entry name" value="Rhodanese/Cell cycle control phosphatase"/>
    <property type="match status" value="1"/>
</dbReference>
<keyword evidence="2" id="KW-0472">Membrane</keyword>